<proteinExistence type="predicted"/>
<keyword evidence="1" id="KW-0732">Signal</keyword>
<dbReference type="InterPro" id="IPR036680">
    <property type="entry name" value="SPOR-like_sf"/>
</dbReference>
<name>A0A0A2MAX2_9FLAO</name>
<evidence type="ECO:0000313" key="3">
    <source>
        <dbReference type="Proteomes" id="UP000030121"/>
    </source>
</evidence>
<sequence>MRILRPSLLALFLTAGVFGNQNALAQTPKFNIIQDPKFENLLNEKRKINSSITVNDRYKIQIFYGTNEEAKKALSTFRKEYRNLDGTIVYSNPSYKVWVGTFKTRIEAERNYKEILKKYPNALLLRPNK</sequence>
<dbReference type="RefSeq" id="WP_026980245.1">
    <property type="nucleotide sequence ID" value="NZ_AUCZ01000008.1"/>
</dbReference>
<dbReference type="GO" id="GO:0042834">
    <property type="term" value="F:peptidoglycan binding"/>
    <property type="evidence" value="ECO:0007669"/>
    <property type="project" value="InterPro"/>
</dbReference>
<reference evidence="2 3" key="1">
    <citation type="submission" date="2013-09" db="EMBL/GenBank/DDBJ databases">
        <authorList>
            <person name="Zeng Z."/>
            <person name="Chen C."/>
        </authorList>
    </citation>
    <scope>NUCLEOTIDE SEQUENCE [LARGE SCALE GENOMIC DNA]</scope>
    <source>
        <strain evidence="2 3">GH29-5</strain>
    </source>
</reference>
<dbReference type="eggNOG" id="ENOG5032RMV">
    <property type="taxonomic scope" value="Bacteria"/>
</dbReference>
<keyword evidence="3" id="KW-1185">Reference proteome</keyword>
<dbReference type="EMBL" id="JRLW01000005">
    <property type="protein sequence ID" value="KGO89812.1"/>
    <property type="molecule type" value="Genomic_DNA"/>
</dbReference>
<dbReference type="STRING" id="1121899.GCA_000430025_01797"/>
<comment type="caution">
    <text evidence="2">The sequence shown here is derived from an EMBL/GenBank/DDBJ whole genome shotgun (WGS) entry which is preliminary data.</text>
</comment>
<accession>A0A0A2MAX2</accession>
<organism evidence="2 3">
    <name type="scientific">Flavobacterium suncheonense GH29-5 = DSM 17707</name>
    <dbReference type="NCBI Taxonomy" id="1121899"/>
    <lineage>
        <taxon>Bacteria</taxon>
        <taxon>Pseudomonadati</taxon>
        <taxon>Bacteroidota</taxon>
        <taxon>Flavobacteriia</taxon>
        <taxon>Flavobacteriales</taxon>
        <taxon>Flavobacteriaceae</taxon>
        <taxon>Flavobacterium</taxon>
    </lineage>
</organism>
<evidence type="ECO:0000313" key="2">
    <source>
        <dbReference type="EMBL" id="KGO89812.1"/>
    </source>
</evidence>
<evidence type="ECO:0000256" key="1">
    <source>
        <dbReference type="SAM" id="SignalP"/>
    </source>
</evidence>
<protein>
    <submittedName>
        <fullName evidence="2">Sporulation protein</fullName>
    </submittedName>
</protein>
<dbReference type="Proteomes" id="UP000030121">
    <property type="component" value="Unassembled WGS sequence"/>
</dbReference>
<dbReference type="Gene3D" id="3.30.70.1070">
    <property type="entry name" value="Sporulation related repeat"/>
    <property type="match status" value="1"/>
</dbReference>
<feature type="chain" id="PRO_5001991153" evidence="1">
    <location>
        <begin position="26"/>
        <end position="129"/>
    </location>
</feature>
<feature type="signal peptide" evidence="1">
    <location>
        <begin position="1"/>
        <end position="25"/>
    </location>
</feature>
<dbReference type="AlphaFoldDB" id="A0A0A2MAX2"/>
<gene>
    <name evidence="2" type="ORF">Q764_06395</name>
</gene>